<dbReference type="OrthoDB" id="282668at2157"/>
<evidence type="ECO:0000313" key="3">
    <source>
        <dbReference type="EMBL" id="NLV05586.1"/>
    </source>
</evidence>
<dbReference type="Pfam" id="PF23960">
    <property type="entry name" value="DUF7289"/>
    <property type="match status" value="1"/>
</dbReference>
<keyword evidence="1" id="KW-0812">Transmembrane</keyword>
<dbReference type="EMBL" id="WOWB01000001">
    <property type="protein sequence ID" value="NLV05586.1"/>
    <property type="molecule type" value="Genomic_DNA"/>
</dbReference>
<keyword evidence="4" id="KW-1185">Reference proteome</keyword>
<dbReference type="AlphaFoldDB" id="A0A0N1IUM4"/>
<dbReference type="InterPro" id="IPR055713">
    <property type="entry name" value="DUF7289"/>
</dbReference>
<reference evidence="3" key="2">
    <citation type="submission" date="2019-12" db="EMBL/GenBank/DDBJ databases">
        <title>The whole-genome sequencing of Haloarcula japonica strain pws8.</title>
        <authorList>
            <person name="Verma D.K."/>
            <person name="Gopal K."/>
            <person name="Prasad E.S."/>
        </authorList>
    </citation>
    <scope>NUCLEOTIDE SEQUENCE</scope>
    <source>
        <strain evidence="3">Pws8</strain>
    </source>
</reference>
<sequence>MKRDTDAQSHVVGVVLLLGLTVVALGGLTAVVGTVVDGHTATANEARVANTFETTFRPVEQTGHQTARVRFTDGRLTTVERELRVRNDSGVQRTVPIDAVIYDSGDDRVRFLAGSVVRGTAGNAWLETDPPVTATRDDTAVIVGAPIVNASGGTVSGTGGVSASIRQNVSHEREQLPADNYSVAIETTTPRPFTDYFQRVGATTRVRDIDGDGVQSVVATFPGRRTLYLVRHDMRTEVGHG</sequence>
<comment type="caution">
    <text evidence="2">The sequence shown here is derived from an EMBL/GenBank/DDBJ whole genome shotgun (WGS) entry which is preliminary data.</text>
</comment>
<name>A0A0N1IUM4_9EURY</name>
<gene>
    <name evidence="2" type="ORF">AMS69_07135</name>
    <name evidence="3" type="ORF">GOC83_05475</name>
</gene>
<dbReference type="RefSeq" id="WP_053967381.1">
    <property type="nucleotide sequence ID" value="NZ_JAWJXX010000016.1"/>
</dbReference>
<accession>A0A0N1IUM4</accession>
<evidence type="ECO:0000313" key="2">
    <source>
        <dbReference type="EMBL" id="KOX93690.1"/>
    </source>
</evidence>
<keyword evidence="1" id="KW-0472">Membrane</keyword>
<dbReference type="PATRIC" id="fig|1705562.3.peg.2494"/>
<evidence type="ECO:0000256" key="1">
    <source>
        <dbReference type="SAM" id="Phobius"/>
    </source>
</evidence>
<protein>
    <submittedName>
        <fullName evidence="3">Type IV pilin</fullName>
    </submittedName>
</protein>
<dbReference type="STRING" id="1705562.AMS69_07135"/>
<evidence type="ECO:0000313" key="4">
    <source>
        <dbReference type="Proteomes" id="UP000037729"/>
    </source>
</evidence>
<reference evidence="2 4" key="1">
    <citation type="submission" date="2015-08" db="EMBL/GenBank/DDBJ databases">
        <title>Genomes of Isolates from Cabo Rojo, PR.</title>
        <authorList>
            <person name="Sanchez-Nieves R.L."/>
            <person name="Montalvo-Rodriguez R."/>
        </authorList>
    </citation>
    <scope>NUCLEOTIDE SEQUENCE [LARGE SCALE GENOMIC DNA]</scope>
    <source>
        <strain evidence="2 4">SL3</strain>
    </source>
</reference>
<dbReference type="EMBL" id="LIUF01000002">
    <property type="protein sequence ID" value="KOX93690.1"/>
    <property type="molecule type" value="Genomic_DNA"/>
</dbReference>
<organism evidence="2 4">
    <name type="scientific">Haloarcula rubripromontorii</name>
    <dbReference type="NCBI Taxonomy" id="1705562"/>
    <lineage>
        <taxon>Archaea</taxon>
        <taxon>Methanobacteriati</taxon>
        <taxon>Methanobacteriota</taxon>
        <taxon>Stenosarchaea group</taxon>
        <taxon>Halobacteria</taxon>
        <taxon>Halobacteriales</taxon>
        <taxon>Haloarculaceae</taxon>
        <taxon>Haloarcula</taxon>
    </lineage>
</organism>
<keyword evidence="1" id="KW-1133">Transmembrane helix</keyword>
<dbReference type="Proteomes" id="UP000037729">
    <property type="component" value="Unassembled WGS sequence"/>
</dbReference>
<proteinExistence type="predicted"/>
<dbReference type="Proteomes" id="UP000610611">
    <property type="component" value="Unassembled WGS sequence"/>
</dbReference>
<feature type="transmembrane region" description="Helical" evidence="1">
    <location>
        <begin position="12"/>
        <end position="36"/>
    </location>
</feature>